<dbReference type="AlphaFoldDB" id="A0A2P5E1K4"/>
<keyword evidence="2" id="KW-1185">Reference proteome</keyword>
<proteinExistence type="predicted"/>
<dbReference type="PANTHER" id="PTHR48449">
    <property type="entry name" value="DUF1985 DOMAIN-CONTAINING PROTEIN"/>
    <property type="match status" value="1"/>
</dbReference>
<evidence type="ECO:0000313" key="2">
    <source>
        <dbReference type="Proteomes" id="UP000237105"/>
    </source>
</evidence>
<evidence type="ECO:0008006" key="3">
    <source>
        <dbReference type="Google" id="ProtNLM"/>
    </source>
</evidence>
<name>A0A2P5E1K4_PARAD</name>
<protein>
    <recommendedName>
        <fullName evidence="3">DUF1985 domain-containing protein</fullName>
    </recommendedName>
</protein>
<dbReference type="PANTHER" id="PTHR48449:SF1">
    <property type="entry name" value="DUF1985 DOMAIN-CONTAINING PROTEIN"/>
    <property type="match status" value="1"/>
</dbReference>
<gene>
    <name evidence="1" type="ORF">PanWU01x14_011590</name>
</gene>
<reference evidence="2" key="1">
    <citation type="submission" date="2016-06" db="EMBL/GenBank/DDBJ databases">
        <title>Parallel loss of symbiosis genes in relatives of nitrogen-fixing non-legume Parasponia.</title>
        <authorList>
            <person name="Van Velzen R."/>
            <person name="Holmer R."/>
            <person name="Bu F."/>
            <person name="Rutten L."/>
            <person name="Van Zeijl A."/>
            <person name="Liu W."/>
            <person name="Santuari L."/>
            <person name="Cao Q."/>
            <person name="Sharma T."/>
            <person name="Shen D."/>
            <person name="Roswanjaya Y."/>
            <person name="Wardhani T."/>
            <person name="Kalhor M.S."/>
            <person name="Jansen J."/>
            <person name="Van den Hoogen J."/>
            <person name="Gungor B."/>
            <person name="Hartog M."/>
            <person name="Hontelez J."/>
            <person name="Verver J."/>
            <person name="Yang W.-C."/>
            <person name="Schijlen E."/>
            <person name="Repin R."/>
            <person name="Schilthuizen M."/>
            <person name="Schranz E."/>
            <person name="Heidstra R."/>
            <person name="Miyata K."/>
            <person name="Fedorova E."/>
            <person name="Kohlen W."/>
            <person name="Bisseling T."/>
            <person name="Smit S."/>
            <person name="Geurts R."/>
        </authorList>
    </citation>
    <scope>NUCLEOTIDE SEQUENCE [LARGE SCALE GENOMIC DNA]</scope>
    <source>
        <strain evidence="2">cv. WU1-14</strain>
    </source>
</reference>
<evidence type="ECO:0000313" key="1">
    <source>
        <dbReference type="EMBL" id="PON79424.1"/>
    </source>
</evidence>
<accession>A0A2P5E1K4</accession>
<sequence length="125" mass="14312">MRQLYYKESKKCNNEDIEIDVCGILVPFTKVHMALISRLKIRGDNNINMMKLEDDINVKYFNTEKNIKRKTLDVVYHSIQATTDEDVVKLALLYFLALGLLSNAKSPLVPDMCFRIVNSLDAVNG</sequence>
<dbReference type="Proteomes" id="UP000237105">
    <property type="component" value="Unassembled WGS sequence"/>
</dbReference>
<organism evidence="1 2">
    <name type="scientific">Parasponia andersonii</name>
    <name type="common">Sponia andersonii</name>
    <dbReference type="NCBI Taxonomy" id="3476"/>
    <lineage>
        <taxon>Eukaryota</taxon>
        <taxon>Viridiplantae</taxon>
        <taxon>Streptophyta</taxon>
        <taxon>Embryophyta</taxon>
        <taxon>Tracheophyta</taxon>
        <taxon>Spermatophyta</taxon>
        <taxon>Magnoliopsida</taxon>
        <taxon>eudicotyledons</taxon>
        <taxon>Gunneridae</taxon>
        <taxon>Pentapetalae</taxon>
        <taxon>rosids</taxon>
        <taxon>fabids</taxon>
        <taxon>Rosales</taxon>
        <taxon>Cannabaceae</taxon>
        <taxon>Parasponia</taxon>
    </lineage>
</organism>
<comment type="caution">
    <text evidence="1">The sequence shown here is derived from an EMBL/GenBank/DDBJ whole genome shotgun (WGS) entry which is preliminary data.</text>
</comment>
<dbReference type="EMBL" id="JXTB01000004">
    <property type="protein sequence ID" value="PON79424.1"/>
    <property type="molecule type" value="Genomic_DNA"/>
</dbReference>